<name>A0ACC3Z0L0_COLTU</name>
<reference evidence="1 2" key="1">
    <citation type="journal article" date="2020" name="Phytopathology">
        <title>Genome Sequence Resources of Colletotrichum truncatum, C. plurivorum, C. musicola, and C. sojae: Four Species Pathogenic to Soybean (Glycine max).</title>
        <authorList>
            <person name="Rogerio F."/>
            <person name="Boufleur T.R."/>
            <person name="Ciampi-Guillardi M."/>
            <person name="Sukno S.A."/>
            <person name="Thon M.R."/>
            <person name="Massola Junior N.S."/>
            <person name="Baroncelli R."/>
        </authorList>
    </citation>
    <scope>NUCLEOTIDE SEQUENCE [LARGE SCALE GENOMIC DNA]</scope>
    <source>
        <strain evidence="1 2">CMES1059</strain>
    </source>
</reference>
<dbReference type="Proteomes" id="UP000805649">
    <property type="component" value="Unassembled WGS sequence"/>
</dbReference>
<protein>
    <submittedName>
        <fullName evidence="1">Uncharacterized protein</fullName>
    </submittedName>
</protein>
<dbReference type="EMBL" id="VUJX02000004">
    <property type="protein sequence ID" value="KAL0937627.1"/>
    <property type="molecule type" value="Genomic_DNA"/>
</dbReference>
<keyword evidence="2" id="KW-1185">Reference proteome</keyword>
<evidence type="ECO:0000313" key="2">
    <source>
        <dbReference type="Proteomes" id="UP000805649"/>
    </source>
</evidence>
<proteinExistence type="predicted"/>
<evidence type="ECO:0000313" key="1">
    <source>
        <dbReference type="EMBL" id="KAL0937627.1"/>
    </source>
</evidence>
<comment type="caution">
    <text evidence="1">The sequence shown here is derived from an EMBL/GenBank/DDBJ whole genome shotgun (WGS) entry which is preliminary data.</text>
</comment>
<organism evidence="1 2">
    <name type="scientific">Colletotrichum truncatum</name>
    <name type="common">Anthracnose fungus</name>
    <name type="synonym">Colletotrichum capsici</name>
    <dbReference type="NCBI Taxonomy" id="5467"/>
    <lineage>
        <taxon>Eukaryota</taxon>
        <taxon>Fungi</taxon>
        <taxon>Dikarya</taxon>
        <taxon>Ascomycota</taxon>
        <taxon>Pezizomycotina</taxon>
        <taxon>Sordariomycetes</taxon>
        <taxon>Hypocreomycetidae</taxon>
        <taxon>Glomerellales</taxon>
        <taxon>Glomerellaceae</taxon>
        <taxon>Colletotrichum</taxon>
        <taxon>Colletotrichum truncatum species complex</taxon>
    </lineage>
</organism>
<sequence>MPGFSQHPAYSKLWLARDEQRGTMAAERRPRLKQAGVRQQATYQLPDRRLSTVAQV</sequence>
<gene>
    <name evidence="1" type="ORF">CTRU02_207358</name>
</gene>
<accession>A0ACC3Z0L0</accession>